<evidence type="ECO:0000313" key="2">
    <source>
        <dbReference type="Proteomes" id="UP001501442"/>
    </source>
</evidence>
<sequence length="41" mass="4613">MKEVSLARDRKAAQTLREEGFTGRVVLTDTSALAWHRELLG</sequence>
<comment type="caution">
    <text evidence="1">The sequence shown here is derived from an EMBL/GenBank/DDBJ whole genome shotgun (WGS) entry which is preliminary data.</text>
</comment>
<evidence type="ECO:0000313" key="1">
    <source>
        <dbReference type="EMBL" id="GAA4625740.1"/>
    </source>
</evidence>
<proteinExistence type="predicted"/>
<reference evidence="2" key="1">
    <citation type="journal article" date="2019" name="Int. J. Syst. Evol. Microbiol.">
        <title>The Global Catalogue of Microorganisms (GCM) 10K type strain sequencing project: providing services to taxonomists for standard genome sequencing and annotation.</title>
        <authorList>
            <consortium name="The Broad Institute Genomics Platform"/>
            <consortium name="The Broad Institute Genome Sequencing Center for Infectious Disease"/>
            <person name="Wu L."/>
            <person name="Ma J."/>
        </authorList>
    </citation>
    <scope>NUCLEOTIDE SEQUENCE [LARGE SCALE GENOMIC DNA]</scope>
    <source>
        <strain evidence="2">JCM 17939</strain>
    </source>
</reference>
<keyword evidence="2" id="KW-1185">Reference proteome</keyword>
<accession>A0ABP8U9G9</accession>
<dbReference type="Proteomes" id="UP001501442">
    <property type="component" value="Unassembled WGS sequence"/>
</dbReference>
<gene>
    <name evidence="1" type="ORF">GCM10023196_031090</name>
</gene>
<protein>
    <submittedName>
        <fullName evidence="1">Uncharacterized protein</fullName>
    </submittedName>
</protein>
<dbReference type="EMBL" id="BAABHK010000004">
    <property type="protein sequence ID" value="GAA4625740.1"/>
    <property type="molecule type" value="Genomic_DNA"/>
</dbReference>
<name>A0ABP8U9G9_9ACTN</name>
<organism evidence="1 2">
    <name type="scientific">Actinoallomurus vinaceus</name>
    <dbReference type="NCBI Taxonomy" id="1080074"/>
    <lineage>
        <taxon>Bacteria</taxon>
        <taxon>Bacillati</taxon>
        <taxon>Actinomycetota</taxon>
        <taxon>Actinomycetes</taxon>
        <taxon>Streptosporangiales</taxon>
        <taxon>Thermomonosporaceae</taxon>
        <taxon>Actinoallomurus</taxon>
    </lineage>
</organism>